<protein>
    <submittedName>
        <fullName evidence="1">Uncharacterized protein</fullName>
    </submittedName>
</protein>
<dbReference type="EMBL" id="GBXM01088107">
    <property type="protein sequence ID" value="JAH20470.1"/>
    <property type="molecule type" value="Transcribed_RNA"/>
</dbReference>
<sequence>MELRPGLRAGRSSYSTQFLTKPFLYGLKCVLRGHNHA</sequence>
<name>A0A0E9QW55_ANGAN</name>
<accession>A0A0E9QW55</accession>
<organism evidence="1">
    <name type="scientific">Anguilla anguilla</name>
    <name type="common">European freshwater eel</name>
    <name type="synonym">Muraena anguilla</name>
    <dbReference type="NCBI Taxonomy" id="7936"/>
    <lineage>
        <taxon>Eukaryota</taxon>
        <taxon>Metazoa</taxon>
        <taxon>Chordata</taxon>
        <taxon>Craniata</taxon>
        <taxon>Vertebrata</taxon>
        <taxon>Euteleostomi</taxon>
        <taxon>Actinopterygii</taxon>
        <taxon>Neopterygii</taxon>
        <taxon>Teleostei</taxon>
        <taxon>Anguilliformes</taxon>
        <taxon>Anguillidae</taxon>
        <taxon>Anguilla</taxon>
    </lineage>
</organism>
<reference evidence="1" key="1">
    <citation type="submission" date="2014-11" db="EMBL/GenBank/DDBJ databases">
        <authorList>
            <person name="Amaro Gonzalez C."/>
        </authorList>
    </citation>
    <scope>NUCLEOTIDE SEQUENCE</scope>
</reference>
<evidence type="ECO:0000313" key="1">
    <source>
        <dbReference type="EMBL" id="JAH20470.1"/>
    </source>
</evidence>
<reference evidence="1" key="2">
    <citation type="journal article" date="2015" name="Fish Shellfish Immunol.">
        <title>Early steps in the European eel (Anguilla anguilla)-Vibrio vulnificus interaction in the gills: Role of the RtxA13 toxin.</title>
        <authorList>
            <person name="Callol A."/>
            <person name="Pajuelo D."/>
            <person name="Ebbesson L."/>
            <person name="Teles M."/>
            <person name="MacKenzie S."/>
            <person name="Amaro C."/>
        </authorList>
    </citation>
    <scope>NUCLEOTIDE SEQUENCE</scope>
</reference>
<dbReference type="AlphaFoldDB" id="A0A0E9QW55"/>
<proteinExistence type="predicted"/>